<dbReference type="KEGG" id="glt:GlitD10_0185"/>
<reference evidence="1 2" key="1">
    <citation type="submission" date="2016-10" db="EMBL/GenBank/DDBJ databases">
        <title>Description of Gloeomargarita lithophora gen. nov., sp. nov., a thylakoid-bearing basal-branching cyanobacterium with intracellular carbonates, and proposal for Gloeomargaritales ord. nov.</title>
        <authorList>
            <person name="Moreira D."/>
            <person name="Tavera R."/>
            <person name="Benzerara K."/>
            <person name="Skouri-Panet F."/>
            <person name="Couradeau E."/>
            <person name="Gerard E."/>
            <person name="Loussert C."/>
            <person name="Novelo E."/>
            <person name="Zivanovic Y."/>
            <person name="Lopez-Garcia P."/>
        </authorList>
    </citation>
    <scope>NUCLEOTIDE SEQUENCE [LARGE SCALE GENOMIC DNA]</scope>
    <source>
        <strain evidence="1 2">D10</strain>
    </source>
</reference>
<evidence type="ECO:0000313" key="1">
    <source>
        <dbReference type="EMBL" id="APB32486.1"/>
    </source>
</evidence>
<dbReference type="EMBL" id="CP017675">
    <property type="protein sequence ID" value="APB32486.1"/>
    <property type="molecule type" value="Genomic_DNA"/>
</dbReference>
<accession>A0A1J0A988</accession>
<proteinExistence type="predicted"/>
<sequence length="124" mass="13028">METRLGIALATVYCYSLPSGEVELMETVNSNRLQGSTGDSLPSGEVELMETTAVCPAQPPKCPLASLRGSGINGNLEIADNVADKTPISLPSGEVELMETSSLTHRCSVISDSLPSGEVELMET</sequence>
<dbReference type="AlphaFoldDB" id="A0A1J0A988"/>
<gene>
    <name evidence="1" type="ORF">GlitD10_0185</name>
</gene>
<organism evidence="1 2">
    <name type="scientific">Gloeomargarita lithophora Alchichica-D10</name>
    <dbReference type="NCBI Taxonomy" id="1188229"/>
    <lineage>
        <taxon>Bacteria</taxon>
        <taxon>Bacillati</taxon>
        <taxon>Cyanobacteriota</taxon>
        <taxon>Cyanophyceae</taxon>
        <taxon>Gloeomargaritales</taxon>
        <taxon>Gloeomargaritaceae</taxon>
        <taxon>Gloeomargarita</taxon>
    </lineage>
</organism>
<evidence type="ECO:0000313" key="2">
    <source>
        <dbReference type="Proteomes" id="UP000180235"/>
    </source>
</evidence>
<keyword evidence="2" id="KW-1185">Reference proteome</keyword>
<name>A0A1J0A988_9CYAN</name>
<protein>
    <submittedName>
        <fullName evidence="1">Uncharacterized protein</fullName>
    </submittedName>
</protein>
<dbReference type="Proteomes" id="UP000180235">
    <property type="component" value="Chromosome"/>
</dbReference>